<dbReference type="PANTHER" id="PTHR10353:SF85">
    <property type="entry name" value="ARYL-PHOSPHO-BETA-D-GLUCOSIDASE BGLA"/>
    <property type="match status" value="1"/>
</dbReference>
<comment type="similarity">
    <text evidence="1 4">Belongs to the glycosyl hydrolase 1 family.</text>
</comment>
<dbReference type="Pfam" id="PF00232">
    <property type="entry name" value="Glyco_hydro_1"/>
    <property type="match status" value="1"/>
</dbReference>
<dbReference type="InterPro" id="IPR001360">
    <property type="entry name" value="Glyco_hydro_1"/>
</dbReference>
<dbReference type="PANTHER" id="PTHR10353">
    <property type="entry name" value="GLYCOSYL HYDROLASE"/>
    <property type="match status" value="1"/>
</dbReference>
<dbReference type="FunFam" id="3.20.20.80:FF:000004">
    <property type="entry name" value="Beta-glucosidase 6-phospho-beta-glucosidase"/>
    <property type="match status" value="1"/>
</dbReference>
<dbReference type="PRINTS" id="PR00131">
    <property type="entry name" value="GLHYDRLASE1"/>
</dbReference>
<dbReference type="GO" id="GO:0008422">
    <property type="term" value="F:beta-glucosidase activity"/>
    <property type="evidence" value="ECO:0007669"/>
    <property type="project" value="TreeGrafter"/>
</dbReference>
<evidence type="ECO:0000256" key="2">
    <source>
        <dbReference type="ARBA" id="ARBA00022801"/>
    </source>
</evidence>
<dbReference type="PATRIC" id="fig|797516.3.peg.1284"/>
<dbReference type="AlphaFoldDB" id="H1LFR4"/>
<dbReference type="SUPFAM" id="SSF51445">
    <property type="entry name" value="(Trans)glycosidases"/>
    <property type="match status" value="1"/>
</dbReference>
<reference evidence="5 6" key="1">
    <citation type="submission" date="2011-09" db="EMBL/GenBank/DDBJ databases">
        <authorList>
            <person name="Weinstock G."/>
            <person name="Sodergren E."/>
            <person name="Clifton S."/>
            <person name="Fulton L."/>
            <person name="Fulton B."/>
            <person name="Courtney L."/>
            <person name="Fronick C."/>
            <person name="Harrison M."/>
            <person name="Strong C."/>
            <person name="Farmer C."/>
            <person name="Delahaunty K."/>
            <person name="Markovic C."/>
            <person name="Hall O."/>
            <person name="Minx P."/>
            <person name="Tomlinson C."/>
            <person name="Mitreva M."/>
            <person name="Hou S."/>
            <person name="Chen J."/>
            <person name="Wollam A."/>
            <person name="Pepin K.H."/>
            <person name="Johnson M."/>
            <person name="Bhonagiri V."/>
            <person name="Zhang X."/>
            <person name="Suruliraj S."/>
            <person name="Warren W."/>
            <person name="Chinwalla A."/>
            <person name="Mardis E.R."/>
            <person name="Wilson R.K."/>
        </authorList>
    </citation>
    <scope>NUCLEOTIDE SEQUENCE [LARGE SCALE GENOMIC DNA]</scope>
    <source>
        <strain evidence="5 6">F0435</strain>
    </source>
</reference>
<dbReference type="GO" id="GO:0016052">
    <property type="term" value="P:carbohydrate catabolic process"/>
    <property type="evidence" value="ECO:0007669"/>
    <property type="project" value="TreeGrafter"/>
</dbReference>
<dbReference type="Proteomes" id="UP000005025">
    <property type="component" value="Unassembled WGS sequence"/>
</dbReference>
<protein>
    <submittedName>
        <fullName evidence="5">6-phospho-beta-glucosidase</fullName>
    </submittedName>
</protein>
<evidence type="ECO:0000313" key="6">
    <source>
        <dbReference type="Proteomes" id="UP000005025"/>
    </source>
</evidence>
<name>H1LFR4_9LACO</name>
<dbReference type="NCBIfam" id="NF007154">
    <property type="entry name" value="PRK09589.1"/>
    <property type="match status" value="1"/>
</dbReference>
<dbReference type="InterPro" id="IPR033132">
    <property type="entry name" value="GH_1_N_CS"/>
</dbReference>
<proteinExistence type="inferred from homology"/>
<sequence>MRGSHLKELNSNFLWGGSVAANQVEGAWQTGGKGVSIADVMTGGNKDTPRQITNGVLPGATYPSHEAIDFFDRYPDDIQLLSQMHFKAFRTSILWTRIFPNGDEQTPNEAGLAFYDHLFDECLKYGIEPIVTLSHFEMPYHLVEKYGGWSNRKLIDFYVRFCKTVFNRYKTKVTYWMTFNEINNQANYKSDFAIFTNSGILSSSVATDDRERIVYQASHYELVASALAVQIGHEINPAFQIGCMVSMIPIYPKSSRPEDIMKAERAMQSRYWYADVHVNGHYPAWWQQFVQAHHFDLDITSEDLQTLAAGTVDYIGISYYMSYVVSGAGSGDDYHYDEAADFKSNQYLPTSNWGWQIDPTGLRYVMNWLQDRFPQMPQFIVENGLGAVDTVAKNGQINDTYRINYLRDHIKQMKLAAQVDGIQVLGYLVWGCIDLVSAGTGEMSKRYGLIYVDKDDQGRGTLNRSKKASFDWYRQVIMSNGDDL</sequence>
<dbReference type="EMBL" id="AGRJ01000135">
    <property type="protein sequence ID" value="EHO51506.1"/>
    <property type="molecule type" value="Genomic_DNA"/>
</dbReference>
<keyword evidence="2" id="KW-0378">Hydrolase</keyword>
<keyword evidence="3" id="KW-0326">Glycosidase</keyword>
<dbReference type="InterPro" id="IPR017853">
    <property type="entry name" value="GH"/>
</dbReference>
<accession>H1LFR4</accession>
<dbReference type="Gene3D" id="3.20.20.80">
    <property type="entry name" value="Glycosidases"/>
    <property type="match status" value="1"/>
</dbReference>
<dbReference type="HOGENOM" id="CLU_001859_0_2_9"/>
<dbReference type="STRING" id="797516.HMPREF9104_01440"/>
<evidence type="ECO:0000256" key="3">
    <source>
        <dbReference type="ARBA" id="ARBA00023295"/>
    </source>
</evidence>
<comment type="caution">
    <text evidence="5">The sequence shown here is derived from an EMBL/GenBank/DDBJ whole genome shotgun (WGS) entry which is preliminary data.</text>
</comment>
<dbReference type="GO" id="GO:0005829">
    <property type="term" value="C:cytosol"/>
    <property type="evidence" value="ECO:0007669"/>
    <property type="project" value="TreeGrafter"/>
</dbReference>
<dbReference type="PROSITE" id="PS00653">
    <property type="entry name" value="GLYCOSYL_HYDROL_F1_2"/>
    <property type="match status" value="1"/>
</dbReference>
<organism evidence="5 6">
    <name type="scientific">Lentilactobacillus kisonensis F0435</name>
    <dbReference type="NCBI Taxonomy" id="797516"/>
    <lineage>
        <taxon>Bacteria</taxon>
        <taxon>Bacillati</taxon>
        <taxon>Bacillota</taxon>
        <taxon>Bacilli</taxon>
        <taxon>Lactobacillales</taxon>
        <taxon>Lactobacillaceae</taxon>
        <taxon>Lentilactobacillus</taxon>
    </lineage>
</organism>
<evidence type="ECO:0000256" key="4">
    <source>
        <dbReference type="RuleBase" id="RU003690"/>
    </source>
</evidence>
<evidence type="ECO:0000256" key="1">
    <source>
        <dbReference type="ARBA" id="ARBA00010838"/>
    </source>
</evidence>
<evidence type="ECO:0000313" key="5">
    <source>
        <dbReference type="EMBL" id="EHO51506.1"/>
    </source>
</evidence>
<gene>
    <name evidence="5" type="ORF">HMPREF9104_01440</name>
</gene>